<dbReference type="EMBL" id="JBHMEY010000065">
    <property type="protein sequence ID" value="MFB9097720.1"/>
    <property type="molecule type" value="Genomic_DNA"/>
</dbReference>
<comment type="caution">
    <text evidence="2">The sequence shown here is derived from an EMBL/GenBank/DDBJ whole genome shotgun (WGS) entry which is preliminary data.</text>
</comment>
<evidence type="ECO:0000259" key="1">
    <source>
        <dbReference type="Pfam" id="PF20594"/>
    </source>
</evidence>
<feature type="domain" description="DUF6794" evidence="1">
    <location>
        <begin position="24"/>
        <end position="113"/>
    </location>
</feature>
<dbReference type="Proteomes" id="UP001589607">
    <property type="component" value="Unassembled WGS sequence"/>
</dbReference>
<proteinExistence type="predicted"/>
<evidence type="ECO:0000313" key="3">
    <source>
        <dbReference type="Proteomes" id="UP001589607"/>
    </source>
</evidence>
<organism evidence="2 3">
    <name type="scientific">Flavobacterium jumunjinense</name>
    <dbReference type="NCBI Taxonomy" id="998845"/>
    <lineage>
        <taxon>Bacteria</taxon>
        <taxon>Pseudomonadati</taxon>
        <taxon>Bacteroidota</taxon>
        <taxon>Flavobacteriia</taxon>
        <taxon>Flavobacteriales</taxon>
        <taxon>Flavobacteriaceae</taxon>
        <taxon>Flavobacterium</taxon>
    </lineage>
</organism>
<sequence>MKFSITIMFLIFSFITFGQNSKSPKNINQAIRKLDKSLTIETKEKLTKISSDSLLIFYKNSKSEFDIMEEWFYKWTQMSTTRDASLGKYYKNKGLEIPNDMIEVVLKTYQNKLKGNKVNHDEILKTFLIRQQKNNKENEIRYLTDSLGGFYIPKDLDDAINSLNKIYSDSVKLKITKLTEEDYVSGNYRFGIGLWMRNNWQLWGGSRLSKFFQNNRISHPESMSVVILESYYRYLKNEDIRFEEQIKEYVEWEEKSKKDKIELEKKEFKEKQETFAELKVGDILEFNYKYGFSSQSQEDKWMDDICLAKGILIEKDEQNLEIKVKVIESCDRKGILIYNNDNVQIYDNDTKEWTEPKRRIVKYLKKGKSAWFTLDKWDLE</sequence>
<accession>A0ABV5GS93</accession>
<dbReference type="InterPro" id="IPR046744">
    <property type="entry name" value="DUF6794"/>
</dbReference>
<reference evidence="2 3" key="1">
    <citation type="submission" date="2024-09" db="EMBL/GenBank/DDBJ databases">
        <authorList>
            <person name="Sun Q."/>
            <person name="Mori K."/>
        </authorList>
    </citation>
    <scope>NUCLEOTIDE SEQUENCE [LARGE SCALE GENOMIC DNA]</scope>
    <source>
        <strain evidence="2 3">CECT 7955</strain>
    </source>
</reference>
<keyword evidence="3" id="KW-1185">Reference proteome</keyword>
<evidence type="ECO:0000313" key="2">
    <source>
        <dbReference type="EMBL" id="MFB9097720.1"/>
    </source>
</evidence>
<name>A0ABV5GS93_9FLAO</name>
<feature type="domain" description="DUF6794" evidence="1">
    <location>
        <begin position="152"/>
        <end position="235"/>
    </location>
</feature>
<gene>
    <name evidence="2" type="ORF">ACFFVF_14465</name>
</gene>
<protein>
    <submittedName>
        <fullName evidence="2">DUF6794 domain-containing protein</fullName>
    </submittedName>
</protein>
<dbReference type="Pfam" id="PF20594">
    <property type="entry name" value="DUF6794"/>
    <property type="match status" value="2"/>
</dbReference>
<dbReference type="RefSeq" id="WP_236454173.1">
    <property type="nucleotide sequence ID" value="NZ_CBCSGE010000043.1"/>
</dbReference>